<dbReference type="EMBL" id="CP071868">
    <property type="protein sequence ID" value="QTE30264.1"/>
    <property type="molecule type" value="Genomic_DNA"/>
</dbReference>
<dbReference type="InterPro" id="IPR010049">
    <property type="entry name" value="MTA_SAH_Nsdase"/>
</dbReference>
<feature type="domain" description="Nucleoside phosphorylase" evidence="7">
    <location>
        <begin position="6"/>
        <end position="226"/>
    </location>
</feature>
<dbReference type="EC" id="3.2.2.9" evidence="2"/>
<dbReference type="InterPro" id="IPR000845">
    <property type="entry name" value="Nucleoside_phosphorylase_d"/>
</dbReference>
<dbReference type="RefSeq" id="WP_227424590.1">
    <property type="nucleotide sequence ID" value="NZ_CP071868.1"/>
</dbReference>
<dbReference type="PANTHER" id="PTHR46832">
    <property type="entry name" value="5'-METHYLTHIOADENOSINE/S-ADENOSYLHOMOCYSTEINE NUCLEOSIDASE"/>
    <property type="match status" value="1"/>
</dbReference>
<evidence type="ECO:0000259" key="7">
    <source>
        <dbReference type="Pfam" id="PF01048"/>
    </source>
</evidence>
<protein>
    <recommendedName>
        <fullName evidence="2">adenosylhomocysteine nucleosidase</fullName>
        <ecNumber evidence="2">3.2.2.9</ecNumber>
    </recommendedName>
</protein>
<keyword evidence="6" id="KW-0472">Membrane</keyword>
<name>A0A8A4ZEC7_9MICO</name>
<accession>A0A8A4ZEC7</accession>
<evidence type="ECO:0000256" key="2">
    <source>
        <dbReference type="ARBA" id="ARBA00011974"/>
    </source>
</evidence>
<dbReference type="Gene3D" id="3.40.50.1580">
    <property type="entry name" value="Nucleoside phosphorylase domain"/>
    <property type="match status" value="1"/>
</dbReference>
<evidence type="ECO:0000313" key="8">
    <source>
        <dbReference type="EMBL" id="QTE30264.1"/>
    </source>
</evidence>
<dbReference type="UniPathway" id="UPA00904">
    <property type="reaction ID" value="UER00871"/>
</dbReference>
<dbReference type="GO" id="GO:0019284">
    <property type="term" value="P:L-methionine salvage from S-adenosylmethionine"/>
    <property type="evidence" value="ECO:0007669"/>
    <property type="project" value="TreeGrafter"/>
</dbReference>
<feature type="transmembrane region" description="Helical" evidence="6">
    <location>
        <begin position="47"/>
        <end position="67"/>
    </location>
</feature>
<dbReference type="KEGG" id="psic:J4E96_04455"/>
<keyword evidence="9" id="KW-1185">Reference proteome</keyword>
<evidence type="ECO:0000256" key="6">
    <source>
        <dbReference type="SAM" id="Phobius"/>
    </source>
</evidence>
<keyword evidence="5" id="KW-0486">Methionine biosynthesis</keyword>
<dbReference type="NCBIfam" id="TIGR01704">
    <property type="entry name" value="MTA_SAH-Nsdase"/>
    <property type="match status" value="1"/>
</dbReference>
<proteinExistence type="predicted"/>
<organism evidence="8 9">
    <name type="scientific">Pengzhenrongella sicca</name>
    <dbReference type="NCBI Taxonomy" id="2819238"/>
    <lineage>
        <taxon>Bacteria</taxon>
        <taxon>Bacillati</taxon>
        <taxon>Actinomycetota</taxon>
        <taxon>Actinomycetes</taxon>
        <taxon>Micrococcales</taxon>
        <taxon>Pengzhenrongella</taxon>
    </lineage>
</organism>
<dbReference type="PANTHER" id="PTHR46832:SF1">
    <property type="entry name" value="5'-METHYLTHIOADENOSINE_S-ADENOSYLHOMOCYSTEINE NUCLEOSIDASE"/>
    <property type="match status" value="1"/>
</dbReference>
<reference evidence="8" key="1">
    <citation type="submission" date="2021-03" db="EMBL/GenBank/DDBJ databases">
        <title>Pengzhenrongella sicca gen. nov., sp. nov., a new member of suborder Micrococcineae isolated from High-Arctic tundra soil.</title>
        <authorList>
            <person name="Peng F."/>
        </authorList>
    </citation>
    <scope>NUCLEOTIDE SEQUENCE</scope>
    <source>
        <strain evidence="8">LRZ-2</strain>
    </source>
</reference>
<evidence type="ECO:0000256" key="3">
    <source>
        <dbReference type="ARBA" id="ARBA00022605"/>
    </source>
</evidence>
<evidence type="ECO:0000256" key="1">
    <source>
        <dbReference type="ARBA" id="ARBA00004945"/>
    </source>
</evidence>
<sequence>MIEVDAVIITAMREEMAPFEERSDTLGRSSTLGQATIRLSSFGPAHVLLVTCGIGLVNAAIATALAVNRSRPARVISAGSAGGLHADVRVGDVVAGTSYVYGGADARMFGYSLGQVPGMPPSYAPAPDLVAAARASDGVRLLRGPVISGDAFVDGTSVDQVRARFPDALATDMESAAIAHTCHLFDVPFLAVRAISDLCGPAAGAEFHLAVEDAAARSADVALGLIAGADRAPQPV</sequence>
<keyword evidence="4 8" id="KW-0378">Hydrolase</keyword>
<evidence type="ECO:0000256" key="4">
    <source>
        <dbReference type="ARBA" id="ARBA00022801"/>
    </source>
</evidence>
<gene>
    <name evidence="8" type="primary">mtnN</name>
    <name evidence="8" type="ORF">J4E96_04455</name>
</gene>
<dbReference type="InterPro" id="IPR035994">
    <property type="entry name" value="Nucleoside_phosphorylase_sf"/>
</dbReference>
<dbReference type="Pfam" id="PF01048">
    <property type="entry name" value="PNP_UDP_1"/>
    <property type="match status" value="1"/>
</dbReference>
<dbReference type="AlphaFoldDB" id="A0A8A4ZEC7"/>
<keyword evidence="8" id="KW-0326">Glycosidase</keyword>
<dbReference type="CDD" id="cd09008">
    <property type="entry name" value="MTAN"/>
    <property type="match status" value="1"/>
</dbReference>
<dbReference type="GO" id="GO:0009164">
    <property type="term" value="P:nucleoside catabolic process"/>
    <property type="evidence" value="ECO:0007669"/>
    <property type="project" value="InterPro"/>
</dbReference>
<keyword evidence="6" id="KW-0812">Transmembrane</keyword>
<keyword evidence="6" id="KW-1133">Transmembrane helix</keyword>
<dbReference type="Proteomes" id="UP000663937">
    <property type="component" value="Chromosome"/>
</dbReference>
<dbReference type="GO" id="GO:0008782">
    <property type="term" value="F:adenosylhomocysteine nucleosidase activity"/>
    <property type="evidence" value="ECO:0007669"/>
    <property type="project" value="UniProtKB-EC"/>
</dbReference>
<dbReference type="GO" id="GO:0008930">
    <property type="term" value="F:methylthioadenosine nucleosidase activity"/>
    <property type="evidence" value="ECO:0007669"/>
    <property type="project" value="InterPro"/>
</dbReference>
<evidence type="ECO:0000313" key="9">
    <source>
        <dbReference type="Proteomes" id="UP000663937"/>
    </source>
</evidence>
<dbReference type="GO" id="GO:0005829">
    <property type="term" value="C:cytosol"/>
    <property type="evidence" value="ECO:0007669"/>
    <property type="project" value="TreeGrafter"/>
</dbReference>
<dbReference type="SUPFAM" id="SSF53167">
    <property type="entry name" value="Purine and uridine phosphorylases"/>
    <property type="match status" value="1"/>
</dbReference>
<keyword evidence="3" id="KW-0028">Amino-acid biosynthesis</keyword>
<dbReference type="GO" id="GO:0019509">
    <property type="term" value="P:L-methionine salvage from methylthioadenosine"/>
    <property type="evidence" value="ECO:0007669"/>
    <property type="project" value="UniProtKB-UniPathway"/>
</dbReference>
<evidence type="ECO:0000256" key="5">
    <source>
        <dbReference type="ARBA" id="ARBA00023167"/>
    </source>
</evidence>
<comment type="pathway">
    <text evidence="1">Amino-acid biosynthesis; L-methionine biosynthesis via salvage pathway; S-methyl-5-thio-alpha-D-ribose 1-phosphate from S-methyl-5'-thioadenosine (hydrolase route): step 1/2.</text>
</comment>